<dbReference type="EMBL" id="JARJCW010000028">
    <property type="protein sequence ID" value="KAJ7210391.1"/>
    <property type="molecule type" value="Genomic_DNA"/>
</dbReference>
<organism evidence="3 4">
    <name type="scientific">Mycena pura</name>
    <dbReference type="NCBI Taxonomy" id="153505"/>
    <lineage>
        <taxon>Eukaryota</taxon>
        <taxon>Fungi</taxon>
        <taxon>Dikarya</taxon>
        <taxon>Basidiomycota</taxon>
        <taxon>Agaricomycotina</taxon>
        <taxon>Agaricomycetes</taxon>
        <taxon>Agaricomycetidae</taxon>
        <taxon>Agaricales</taxon>
        <taxon>Marasmiineae</taxon>
        <taxon>Mycenaceae</taxon>
        <taxon>Mycena</taxon>
    </lineage>
</organism>
<keyword evidence="1" id="KW-0812">Transmembrane</keyword>
<keyword evidence="1" id="KW-1133">Transmembrane helix</keyword>
<feature type="transmembrane region" description="Helical" evidence="1">
    <location>
        <begin position="159"/>
        <end position="183"/>
    </location>
</feature>
<gene>
    <name evidence="3" type="ORF">GGX14DRAFT_565599</name>
</gene>
<dbReference type="AlphaFoldDB" id="A0AAD6VE44"/>
<dbReference type="Pfam" id="PF20152">
    <property type="entry name" value="DUF6534"/>
    <property type="match status" value="1"/>
</dbReference>
<evidence type="ECO:0000313" key="3">
    <source>
        <dbReference type="EMBL" id="KAJ7210391.1"/>
    </source>
</evidence>
<accession>A0AAD6VE44</accession>
<feature type="transmembrane region" description="Helical" evidence="1">
    <location>
        <begin position="59"/>
        <end position="82"/>
    </location>
</feature>
<protein>
    <recommendedName>
        <fullName evidence="2">DUF6534 domain-containing protein</fullName>
    </recommendedName>
</protein>
<evidence type="ECO:0000256" key="1">
    <source>
        <dbReference type="SAM" id="Phobius"/>
    </source>
</evidence>
<dbReference type="PANTHER" id="PTHR40465">
    <property type="entry name" value="CHROMOSOME 1, WHOLE GENOME SHOTGUN SEQUENCE"/>
    <property type="match status" value="1"/>
</dbReference>
<evidence type="ECO:0000313" key="4">
    <source>
        <dbReference type="Proteomes" id="UP001219525"/>
    </source>
</evidence>
<dbReference type="PANTHER" id="PTHR40465:SF1">
    <property type="entry name" value="DUF6534 DOMAIN-CONTAINING PROTEIN"/>
    <property type="match status" value="1"/>
</dbReference>
<evidence type="ECO:0000259" key="2">
    <source>
        <dbReference type="Pfam" id="PF20152"/>
    </source>
</evidence>
<keyword evidence="1" id="KW-0472">Membrane</keyword>
<sequence>MSHFTSGNGWRRKVRGVGCMESPTIQPIPLYFTTAVIAILVQSYLALRYWRFSKNIAVTLIIILLIITAFGVICAIGVFIALFPAVKVRYKVEIAAGIWLVTEAVTDLSISAALLWEFRKARRNLIETRRCELRSLLSRNVCLIVVVDTRPLNGTLNRLVVVTIQTGTVTATIAVVALIAYLLKQESNIGVGFGFTLGRAYMLSMLANLTVRRSGSTEISPGLRMPMTFGTMSTDDPGTSCVSFLLGLFRLRAEFVIY</sequence>
<keyword evidence="4" id="KW-1185">Reference proteome</keyword>
<dbReference type="Proteomes" id="UP001219525">
    <property type="component" value="Unassembled WGS sequence"/>
</dbReference>
<proteinExistence type="predicted"/>
<name>A0AAD6VE44_9AGAR</name>
<dbReference type="InterPro" id="IPR045339">
    <property type="entry name" value="DUF6534"/>
</dbReference>
<reference evidence="3" key="1">
    <citation type="submission" date="2023-03" db="EMBL/GenBank/DDBJ databases">
        <title>Massive genome expansion in bonnet fungi (Mycena s.s.) driven by repeated elements and novel gene families across ecological guilds.</title>
        <authorList>
            <consortium name="Lawrence Berkeley National Laboratory"/>
            <person name="Harder C.B."/>
            <person name="Miyauchi S."/>
            <person name="Viragh M."/>
            <person name="Kuo A."/>
            <person name="Thoen E."/>
            <person name="Andreopoulos B."/>
            <person name="Lu D."/>
            <person name="Skrede I."/>
            <person name="Drula E."/>
            <person name="Henrissat B."/>
            <person name="Morin E."/>
            <person name="Kohler A."/>
            <person name="Barry K."/>
            <person name="LaButti K."/>
            <person name="Morin E."/>
            <person name="Salamov A."/>
            <person name="Lipzen A."/>
            <person name="Mereny Z."/>
            <person name="Hegedus B."/>
            <person name="Baldrian P."/>
            <person name="Stursova M."/>
            <person name="Weitz H."/>
            <person name="Taylor A."/>
            <person name="Grigoriev I.V."/>
            <person name="Nagy L.G."/>
            <person name="Martin F."/>
            <person name="Kauserud H."/>
        </authorList>
    </citation>
    <scope>NUCLEOTIDE SEQUENCE</scope>
    <source>
        <strain evidence="3">9144</strain>
    </source>
</reference>
<comment type="caution">
    <text evidence="3">The sequence shown here is derived from an EMBL/GenBank/DDBJ whole genome shotgun (WGS) entry which is preliminary data.</text>
</comment>
<feature type="transmembrane region" description="Helical" evidence="1">
    <location>
        <begin position="94"/>
        <end position="116"/>
    </location>
</feature>
<feature type="domain" description="DUF6534" evidence="2">
    <location>
        <begin position="104"/>
        <end position="214"/>
    </location>
</feature>
<feature type="transmembrane region" description="Helical" evidence="1">
    <location>
        <begin position="28"/>
        <end position="47"/>
    </location>
</feature>